<proteinExistence type="predicted"/>
<gene>
    <name evidence="1" type="ORF">JOC27_001104</name>
</gene>
<accession>A0ABS2Q7A5</accession>
<comment type="caution">
    <text evidence="1">The sequence shown here is derived from an EMBL/GenBank/DDBJ whole genome shotgun (WGS) entry which is preliminary data.</text>
</comment>
<dbReference type="EMBL" id="JAFBEV010000007">
    <property type="protein sequence ID" value="MBM7657655.1"/>
    <property type="molecule type" value="Genomic_DNA"/>
</dbReference>
<sequence length="123" mass="14042">MIEKITGKEICSKYSDIENDAFGTDDHVFILTKLPKEQLYDAPCPFSSNGKNLVTLDEWAKDPENYDDYHTDNVKQMVEYIQGGGNLPPLIVDKSHGLFDGQHRLTAYSMLPEIKEIDVYQEI</sequence>
<evidence type="ECO:0000313" key="1">
    <source>
        <dbReference type="EMBL" id="MBM7657655.1"/>
    </source>
</evidence>
<dbReference type="Proteomes" id="UP000823201">
    <property type="component" value="Unassembled WGS sequence"/>
</dbReference>
<dbReference type="InterPro" id="IPR036086">
    <property type="entry name" value="ParB/Sulfiredoxin_sf"/>
</dbReference>
<organism evidence="1 2">
    <name type="scientific">Sporolactobacillus spathodeae</name>
    <dbReference type="NCBI Taxonomy" id="1465502"/>
    <lineage>
        <taxon>Bacteria</taxon>
        <taxon>Bacillati</taxon>
        <taxon>Bacillota</taxon>
        <taxon>Bacilli</taxon>
        <taxon>Bacillales</taxon>
        <taxon>Sporolactobacillaceae</taxon>
        <taxon>Sporolactobacillus</taxon>
    </lineage>
</organism>
<protein>
    <recommendedName>
        <fullName evidence="3">ParB/Sulfiredoxin domain-containing protein</fullName>
    </recommendedName>
</protein>
<reference evidence="1 2" key="1">
    <citation type="submission" date="2021-01" db="EMBL/GenBank/DDBJ databases">
        <title>Genomic Encyclopedia of Type Strains, Phase IV (KMG-IV): sequencing the most valuable type-strain genomes for metagenomic binning, comparative biology and taxonomic classification.</title>
        <authorList>
            <person name="Goeker M."/>
        </authorList>
    </citation>
    <scope>NUCLEOTIDE SEQUENCE [LARGE SCALE GENOMIC DNA]</scope>
    <source>
        <strain evidence="1 2">DSM 100968</strain>
    </source>
</reference>
<evidence type="ECO:0008006" key="3">
    <source>
        <dbReference type="Google" id="ProtNLM"/>
    </source>
</evidence>
<dbReference type="SUPFAM" id="SSF110849">
    <property type="entry name" value="ParB/Sulfiredoxin"/>
    <property type="match status" value="1"/>
</dbReference>
<name>A0ABS2Q7A5_9BACL</name>
<keyword evidence="2" id="KW-1185">Reference proteome</keyword>
<evidence type="ECO:0000313" key="2">
    <source>
        <dbReference type="Proteomes" id="UP000823201"/>
    </source>
</evidence>
<dbReference type="RefSeq" id="WP_205005985.1">
    <property type="nucleotide sequence ID" value="NZ_CBCRXA010000005.1"/>
</dbReference>